<sequence>MKTKIYKSQNENVLHKLDEDENLPKPERKCSS</sequence>
<keyword evidence="3" id="KW-1185">Reference proteome</keyword>
<protein>
    <submittedName>
        <fullName evidence="2">Uncharacterized protein</fullName>
    </submittedName>
</protein>
<evidence type="ECO:0000256" key="1">
    <source>
        <dbReference type="SAM" id="MobiDB-lite"/>
    </source>
</evidence>
<dbReference type="EMBL" id="JAUSUD010000009">
    <property type="protein sequence ID" value="MDQ0231067.1"/>
    <property type="molecule type" value="Genomic_DNA"/>
</dbReference>
<comment type="caution">
    <text evidence="2">The sequence shown here is derived from an EMBL/GenBank/DDBJ whole genome shotgun (WGS) entry which is preliminary data.</text>
</comment>
<evidence type="ECO:0000313" key="2">
    <source>
        <dbReference type="EMBL" id="MDQ0231067.1"/>
    </source>
</evidence>
<name>A0ABT9ZGY8_9BACI</name>
<reference evidence="2 3" key="1">
    <citation type="submission" date="2023-07" db="EMBL/GenBank/DDBJ databases">
        <title>Genomic Encyclopedia of Type Strains, Phase IV (KMG-IV): sequencing the most valuable type-strain genomes for metagenomic binning, comparative biology and taxonomic classification.</title>
        <authorList>
            <person name="Goeker M."/>
        </authorList>
    </citation>
    <scope>NUCLEOTIDE SEQUENCE [LARGE SCALE GENOMIC DNA]</scope>
    <source>
        <strain evidence="2 3">DSM 29005</strain>
    </source>
</reference>
<accession>A0ABT9ZGY8</accession>
<feature type="compositionally biased region" description="Polar residues" evidence="1">
    <location>
        <begin position="1"/>
        <end position="12"/>
    </location>
</feature>
<proteinExistence type="predicted"/>
<feature type="compositionally biased region" description="Basic and acidic residues" evidence="1">
    <location>
        <begin position="13"/>
        <end position="32"/>
    </location>
</feature>
<evidence type="ECO:0000313" key="3">
    <source>
        <dbReference type="Proteomes" id="UP001234495"/>
    </source>
</evidence>
<feature type="region of interest" description="Disordered" evidence="1">
    <location>
        <begin position="1"/>
        <end position="32"/>
    </location>
</feature>
<dbReference type="Proteomes" id="UP001234495">
    <property type="component" value="Unassembled WGS sequence"/>
</dbReference>
<gene>
    <name evidence="2" type="ORF">J2S19_002328</name>
</gene>
<organism evidence="2 3">
    <name type="scientific">Metabacillus malikii</name>
    <dbReference type="NCBI Taxonomy" id="1504265"/>
    <lineage>
        <taxon>Bacteria</taxon>
        <taxon>Bacillati</taxon>
        <taxon>Bacillota</taxon>
        <taxon>Bacilli</taxon>
        <taxon>Bacillales</taxon>
        <taxon>Bacillaceae</taxon>
        <taxon>Metabacillus</taxon>
    </lineage>
</organism>